<keyword evidence="3" id="KW-1185">Reference proteome</keyword>
<protein>
    <submittedName>
        <fullName evidence="2">Uncharacterized protein</fullName>
    </submittedName>
</protein>
<comment type="caution">
    <text evidence="2">The sequence shown here is derived from an EMBL/GenBank/DDBJ whole genome shotgun (WGS) entry which is preliminary data.</text>
</comment>
<feature type="compositionally biased region" description="Acidic residues" evidence="1">
    <location>
        <begin position="234"/>
        <end position="255"/>
    </location>
</feature>
<dbReference type="AlphaFoldDB" id="A0A8J2N4W4"/>
<feature type="region of interest" description="Disordered" evidence="1">
    <location>
        <begin position="1"/>
        <end position="25"/>
    </location>
</feature>
<sequence>MPNIPKQNASHDPPEDPFGSVVDTGTCGPVELENHTLYFSTENNQNEFLLDAVESAASHDSDTKHIFGAEAAIFMPTEKEKEILMAPYTLVTYPPKRGHGQGERKQDQVAHSNTQYLPDSHRDMWLACSCDDVEPPASSSGEGNEDSNMSSTSSHTLGRSDRSSSTLAAEEEDPPYEEMVGCDEDKINLDSAERDSDSGYEGNDESEESGSEMSSHTLGQSEGSSRTLGRSEDGDSETDKDDDEDEEMQDEEEGDLFAQSYREGSRK</sequence>
<evidence type="ECO:0000256" key="1">
    <source>
        <dbReference type="SAM" id="MobiDB-lite"/>
    </source>
</evidence>
<evidence type="ECO:0000313" key="2">
    <source>
        <dbReference type="EMBL" id="CAG5156505.1"/>
    </source>
</evidence>
<evidence type="ECO:0000313" key="3">
    <source>
        <dbReference type="Proteomes" id="UP000676310"/>
    </source>
</evidence>
<accession>A0A8J2N4W4</accession>
<feature type="compositionally biased region" description="Polar residues" evidence="1">
    <location>
        <begin position="1"/>
        <end position="10"/>
    </location>
</feature>
<dbReference type="GeneID" id="67015955"/>
<dbReference type="Proteomes" id="UP000676310">
    <property type="component" value="Unassembled WGS sequence"/>
</dbReference>
<dbReference type="RefSeq" id="XP_043167848.1">
    <property type="nucleotide sequence ID" value="XM_043311913.1"/>
</dbReference>
<feature type="region of interest" description="Disordered" evidence="1">
    <location>
        <begin position="133"/>
        <end position="267"/>
    </location>
</feature>
<dbReference type="EMBL" id="CAJRGZ010000017">
    <property type="protein sequence ID" value="CAG5156505.1"/>
    <property type="molecule type" value="Genomic_DNA"/>
</dbReference>
<feature type="compositionally biased region" description="Basic and acidic residues" evidence="1">
    <location>
        <begin position="183"/>
        <end position="197"/>
    </location>
</feature>
<gene>
    <name evidence="2" type="ORF">ALTATR162_LOCUS4302</name>
</gene>
<name>A0A8J2N4W4_9PLEO</name>
<dbReference type="OrthoDB" id="10426946at2759"/>
<organism evidence="2 3">
    <name type="scientific">Alternaria atra</name>
    <dbReference type="NCBI Taxonomy" id="119953"/>
    <lineage>
        <taxon>Eukaryota</taxon>
        <taxon>Fungi</taxon>
        <taxon>Dikarya</taxon>
        <taxon>Ascomycota</taxon>
        <taxon>Pezizomycotina</taxon>
        <taxon>Dothideomycetes</taxon>
        <taxon>Pleosporomycetidae</taxon>
        <taxon>Pleosporales</taxon>
        <taxon>Pleosporineae</taxon>
        <taxon>Pleosporaceae</taxon>
        <taxon>Alternaria</taxon>
        <taxon>Alternaria sect. Ulocladioides</taxon>
    </lineage>
</organism>
<reference evidence="2" key="1">
    <citation type="submission" date="2021-05" db="EMBL/GenBank/DDBJ databases">
        <authorList>
            <person name="Stam R."/>
        </authorList>
    </citation>
    <scope>NUCLEOTIDE SEQUENCE</scope>
    <source>
        <strain evidence="2">CS162</strain>
    </source>
</reference>
<feature type="compositionally biased region" description="Polar residues" evidence="1">
    <location>
        <begin position="216"/>
        <end position="228"/>
    </location>
</feature>
<feature type="compositionally biased region" description="Acidic residues" evidence="1">
    <location>
        <begin position="169"/>
        <end position="182"/>
    </location>
</feature>
<proteinExistence type="predicted"/>
<feature type="compositionally biased region" description="Polar residues" evidence="1">
    <location>
        <begin position="137"/>
        <end position="167"/>
    </location>
</feature>